<reference evidence="3 4" key="1">
    <citation type="submission" date="2016-04" db="EMBL/GenBank/DDBJ databases">
        <title>The genome of Intoshia linei affirms orthonectids as highly simplified spiralians.</title>
        <authorList>
            <person name="Mikhailov K.V."/>
            <person name="Slusarev G.S."/>
            <person name="Nikitin M.A."/>
            <person name="Logacheva M.D."/>
            <person name="Penin A."/>
            <person name="Aleoshin V."/>
            <person name="Panchin Y.V."/>
        </authorList>
    </citation>
    <scope>NUCLEOTIDE SEQUENCE [LARGE SCALE GENOMIC DNA]</scope>
    <source>
        <strain evidence="3">Intl2013</strain>
        <tissue evidence="3">Whole animal</tissue>
    </source>
</reference>
<dbReference type="PROSITE" id="PS50102">
    <property type="entry name" value="RRM"/>
    <property type="match status" value="1"/>
</dbReference>
<evidence type="ECO:0000313" key="4">
    <source>
        <dbReference type="Proteomes" id="UP000078046"/>
    </source>
</evidence>
<gene>
    <name evidence="3" type="ORF">A3Q56_00186</name>
</gene>
<dbReference type="SMART" id="SM00360">
    <property type="entry name" value="RRM"/>
    <property type="match status" value="1"/>
</dbReference>
<dbReference type="Pfam" id="PF00076">
    <property type="entry name" value="RRM_1"/>
    <property type="match status" value="1"/>
</dbReference>
<feature type="domain" description="RRM" evidence="2">
    <location>
        <begin position="8"/>
        <end position="87"/>
    </location>
</feature>
<dbReference type="InterPro" id="IPR000504">
    <property type="entry name" value="RRM_dom"/>
</dbReference>
<evidence type="ECO:0000313" key="3">
    <source>
        <dbReference type="EMBL" id="OAF72026.1"/>
    </source>
</evidence>
<dbReference type="Gene3D" id="3.30.70.330">
    <property type="match status" value="1"/>
</dbReference>
<keyword evidence="4" id="KW-1185">Reference proteome</keyword>
<dbReference type="EMBL" id="LWCA01000008">
    <property type="protein sequence ID" value="OAF72026.1"/>
    <property type="molecule type" value="Genomic_DNA"/>
</dbReference>
<evidence type="ECO:0000259" key="2">
    <source>
        <dbReference type="PROSITE" id="PS50102"/>
    </source>
</evidence>
<name>A0A177BCW8_9BILA</name>
<dbReference type="SUPFAM" id="SSF54928">
    <property type="entry name" value="RNA-binding domain, RBD"/>
    <property type="match status" value="1"/>
</dbReference>
<dbReference type="OrthoDB" id="275748at2759"/>
<dbReference type="GO" id="GO:0003723">
    <property type="term" value="F:RNA binding"/>
    <property type="evidence" value="ECO:0007669"/>
    <property type="project" value="UniProtKB-UniRule"/>
</dbReference>
<organism evidence="3 4">
    <name type="scientific">Intoshia linei</name>
    <dbReference type="NCBI Taxonomy" id="1819745"/>
    <lineage>
        <taxon>Eukaryota</taxon>
        <taxon>Metazoa</taxon>
        <taxon>Spiralia</taxon>
        <taxon>Lophotrochozoa</taxon>
        <taxon>Mesozoa</taxon>
        <taxon>Orthonectida</taxon>
        <taxon>Rhopaluridae</taxon>
        <taxon>Intoshia</taxon>
    </lineage>
</organism>
<dbReference type="AlphaFoldDB" id="A0A177BCW8"/>
<dbReference type="CDD" id="cd00590">
    <property type="entry name" value="RRM_SF"/>
    <property type="match status" value="1"/>
</dbReference>
<dbReference type="Proteomes" id="UP000078046">
    <property type="component" value="Unassembled WGS sequence"/>
</dbReference>
<dbReference type="InterPro" id="IPR012677">
    <property type="entry name" value="Nucleotide-bd_a/b_plait_sf"/>
</dbReference>
<sequence>MKELTRLNSLMIRNIDWSVSRKQLYDVFEKFGRIRNLSYPFNNIGFNKKFAILTYVSKEAKESLTKNFQHETISLNGKELEYRELKE</sequence>
<proteinExistence type="predicted"/>
<evidence type="ECO:0000256" key="1">
    <source>
        <dbReference type="PROSITE-ProRule" id="PRU00176"/>
    </source>
</evidence>
<protein>
    <recommendedName>
        <fullName evidence="2">RRM domain-containing protein</fullName>
    </recommendedName>
</protein>
<dbReference type="InterPro" id="IPR035979">
    <property type="entry name" value="RBD_domain_sf"/>
</dbReference>
<keyword evidence="1" id="KW-0694">RNA-binding</keyword>
<accession>A0A177BCW8</accession>
<comment type="caution">
    <text evidence="3">The sequence shown here is derived from an EMBL/GenBank/DDBJ whole genome shotgun (WGS) entry which is preliminary data.</text>
</comment>